<evidence type="ECO:0000256" key="3">
    <source>
        <dbReference type="ARBA" id="ARBA00004494"/>
    </source>
</evidence>
<feature type="compositionally biased region" description="Polar residues" evidence="9">
    <location>
        <begin position="121"/>
        <end position="134"/>
    </location>
</feature>
<keyword evidence="10" id="KW-0732">Signal</keyword>
<gene>
    <name evidence="11" type="ORF">D9C73_003191</name>
</gene>
<keyword evidence="5" id="KW-1003">Cell membrane</keyword>
<evidence type="ECO:0000256" key="6">
    <source>
        <dbReference type="ARBA" id="ARBA00023054"/>
    </source>
</evidence>
<dbReference type="InterPro" id="IPR026250">
    <property type="entry name" value="ITPRIP-like"/>
</dbReference>
<feature type="chain" id="PRO_5020506902" description="Inositol 1,4,5-trisphosphate receptor-interacting protein" evidence="10">
    <location>
        <begin position="25"/>
        <end position="635"/>
    </location>
</feature>
<dbReference type="GO" id="GO:0005886">
    <property type="term" value="C:plasma membrane"/>
    <property type="evidence" value="ECO:0007669"/>
    <property type="project" value="UniProtKB-SubCell"/>
</dbReference>
<keyword evidence="8" id="KW-0539">Nucleus</keyword>
<evidence type="ECO:0000256" key="9">
    <source>
        <dbReference type="SAM" id="MobiDB-lite"/>
    </source>
</evidence>
<keyword evidence="6" id="KW-0175">Coiled coil</keyword>
<evidence type="ECO:0000256" key="7">
    <source>
        <dbReference type="ARBA" id="ARBA00023180"/>
    </source>
</evidence>
<reference evidence="11 12" key="1">
    <citation type="submission" date="2019-01" db="EMBL/GenBank/DDBJ databases">
        <title>Genome Assembly of Collichthys lucidus.</title>
        <authorList>
            <person name="Cai M."/>
            <person name="Xiao S."/>
        </authorList>
    </citation>
    <scope>NUCLEOTIDE SEQUENCE [LARGE SCALE GENOMIC DNA]</scope>
    <source>
        <strain evidence="11">JT15FE1705JMU</strain>
        <tissue evidence="11">Muscle</tissue>
    </source>
</reference>
<evidence type="ECO:0000313" key="11">
    <source>
        <dbReference type="EMBL" id="TKS69127.1"/>
    </source>
</evidence>
<feature type="compositionally biased region" description="Basic and acidic residues" evidence="9">
    <location>
        <begin position="61"/>
        <end position="78"/>
    </location>
</feature>
<feature type="compositionally biased region" description="Basic and acidic residues" evidence="9">
    <location>
        <begin position="168"/>
        <end position="180"/>
    </location>
</feature>
<dbReference type="STRING" id="240159.A0A4U5U4L4"/>
<keyword evidence="11" id="KW-0675">Receptor</keyword>
<sequence length="635" mass="72982">MQDTLLRVFVVALSLLTYQRDDSGVKEWDDITTVGVRKSEESLLRGEKVNHEMAPVSEEMTQDHTDKGGFVDDVKNHPMEQNQSDPLVTEKDKMPVIEDVTVTKHNSEEKSADDKLPGKNVLTNLESSTPQNYKSEPEKTPEKQKGEDIQTDGPFKDPRSPQGQQENPEEKEGPSSKEQESSQLHLQTKTSENETSGKAIVDWEKDYLWYIWNAFSIISMIRWLRKYLGRHSQVEQEDIRAFPVTCTADKVPLPDSDTLQQFHSKYIKVTTDKKWRDFLEGFANDLLAAMRTVCDSNGGMVIEDFQMVDMYNIIVPFTPPDPYSFQYLLWNNQSSDLLPDMQVCGQVKLVENKKIQNSCPCQAPDAEDMVCLLHCDTEKVKTKMTDVCDGILCMKNSPFLSQSQVTRWFQSIIKQAWAQISHKYEFELNICYIYAPGALLIRFRSGKKISFSMNPVVKLNTDAHFFVTPCFPDNFDTFWSLSLTNYEDQLLGHIAKRLPENSCHSQTLEIALFLHKRQTALSGSNALKDFHFKTALMHLLLTKDPAEWKPKYVACRLQDLLVFMEQSLEKKLLNHILIGNPLTKKLIELPAEFTQAKTVNLFHPLVVHNCIYRNAALHFQEMLRNTHMLIHDYVN</sequence>
<evidence type="ECO:0000256" key="2">
    <source>
        <dbReference type="ARBA" id="ARBA00004251"/>
    </source>
</evidence>
<keyword evidence="12" id="KW-1185">Reference proteome</keyword>
<dbReference type="PANTHER" id="PTHR10656">
    <property type="entry name" value="CELL FATE DETERMINING PROTEIN MAB21-RELATED"/>
    <property type="match status" value="1"/>
</dbReference>
<dbReference type="PRINTS" id="PR02107">
    <property type="entry name" value="INOS145TPRIP"/>
</dbReference>
<name>A0A4U5U4L4_COLLU</name>
<keyword evidence="5" id="KW-0472">Membrane</keyword>
<dbReference type="AlphaFoldDB" id="A0A4U5U4L4"/>
<comment type="function">
    <text evidence="1">Enhances Ca(2+)-mediated inhibition of inositol 1,4,5-triphosphate receptor (ITPR) Ca(2+) release.</text>
</comment>
<dbReference type="Gene3D" id="1.10.1410.40">
    <property type="match status" value="1"/>
</dbReference>
<dbReference type="GO" id="GO:0005640">
    <property type="term" value="C:nuclear outer membrane"/>
    <property type="evidence" value="ECO:0007669"/>
    <property type="project" value="UniProtKB-SubCell"/>
</dbReference>
<feature type="region of interest" description="Disordered" evidence="9">
    <location>
        <begin position="58"/>
        <end position="195"/>
    </location>
</feature>
<evidence type="ECO:0000313" key="12">
    <source>
        <dbReference type="Proteomes" id="UP000298787"/>
    </source>
</evidence>
<proteinExistence type="predicted"/>
<dbReference type="Proteomes" id="UP000298787">
    <property type="component" value="Chromosome 3"/>
</dbReference>
<evidence type="ECO:0000256" key="10">
    <source>
        <dbReference type="SAM" id="SignalP"/>
    </source>
</evidence>
<organism evidence="11 12">
    <name type="scientific">Collichthys lucidus</name>
    <name type="common">Big head croaker</name>
    <name type="synonym">Sciaena lucida</name>
    <dbReference type="NCBI Taxonomy" id="240159"/>
    <lineage>
        <taxon>Eukaryota</taxon>
        <taxon>Metazoa</taxon>
        <taxon>Chordata</taxon>
        <taxon>Craniata</taxon>
        <taxon>Vertebrata</taxon>
        <taxon>Euteleostomi</taxon>
        <taxon>Actinopterygii</taxon>
        <taxon>Neopterygii</taxon>
        <taxon>Teleostei</taxon>
        <taxon>Neoteleostei</taxon>
        <taxon>Acanthomorphata</taxon>
        <taxon>Eupercaria</taxon>
        <taxon>Sciaenidae</taxon>
        <taxon>Collichthys</taxon>
    </lineage>
</organism>
<comment type="subcellular location">
    <subcellularLocation>
        <location evidence="2">Cell membrane</location>
        <topology evidence="2">Single-pass type I membrane protein</topology>
    </subcellularLocation>
    <subcellularLocation>
        <location evidence="3">Nucleus outer membrane</location>
        <topology evidence="3">Single-pass type I membrane protein</topology>
    </subcellularLocation>
</comment>
<accession>A0A4U5U4L4</accession>
<feature type="compositionally biased region" description="Basic and acidic residues" evidence="9">
    <location>
        <begin position="88"/>
        <end position="117"/>
    </location>
</feature>
<feature type="signal peptide" evidence="10">
    <location>
        <begin position="1"/>
        <end position="24"/>
    </location>
</feature>
<dbReference type="InterPro" id="IPR024810">
    <property type="entry name" value="MAB21L/cGLR"/>
</dbReference>
<evidence type="ECO:0000256" key="5">
    <source>
        <dbReference type="ARBA" id="ARBA00022475"/>
    </source>
</evidence>
<keyword evidence="7" id="KW-0325">Glycoprotein</keyword>
<dbReference type="PANTHER" id="PTHR10656:SF8">
    <property type="entry name" value="INOSITOL 1,4,5-TRISPHOSPHATE RECEPTOR-INTERACTING PROTEIN"/>
    <property type="match status" value="1"/>
</dbReference>
<dbReference type="SMART" id="SM01265">
    <property type="entry name" value="Mab-21"/>
    <property type="match status" value="1"/>
</dbReference>
<feature type="compositionally biased region" description="Basic and acidic residues" evidence="9">
    <location>
        <begin position="135"/>
        <end position="159"/>
    </location>
</feature>
<evidence type="ECO:0000256" key="8">
    <source>
        <dbReference type="ARBA" id="ARBA00023242"/>
    </source>
</evidence>
<evidence type="ECO:0000256" key="1">
    <source>
        <dbReference type="ARBA" id="ARBA00003856"/>
    </source>
</evidence>
<feature type="compositionally biased region" description="Polar residues" evidence="9">
    <location>
        <begin position="181"/>
        <end position="195"/>
    </location>
</feature>
<evidence type="ECO:0000256" key="4">
    <source>
        <dbReference type="ARBA" id="ARBA00019443"/>
    </source>
</evidence>
<protein>
    <recommendedName>
        <fullName evidence="4">Inositol 1,4,5-trisphosphate receptor-interacting protein</fullName>
    </recommendedName>
</protein>
<dbReference type="EMBL" id="CM014080">
    <property type="protein sequence ID" value="TKS69127.1"/>
    <property type="molecule type" value="Genomic_DNA"/>
</dbReference>